<dbReference type="Gene3D" id="1.10.340.30">
    <property type="entry name" value="Hypothetical protein, domain 2"/>
    <property type="match status" value="1"/>
</dbReference>
<dbReference type="GO" id="GO:0035485">
    <property type="term" value="F:adenine/guanine mispair binding"/>
    <property type="evidence" value="ECO:0007669"/>
    <property type="project" value="TreeGrafter"/>
</dbReference>
<dbReference type="GO" id="GO:0006284">
    <property type="term" value="P:base-excision repair"/>
    <property type="evidence" value="ECO:0007669"/>
    <property type="project" value="UniProtKB-UniRule"/>
</dbReference>
<dbReference type="FunFam" id="1.10.340.30:FF:000002">
    <property type="entry name" value="Adenine DNA glycosylase"/>
    <property type="match status" value="1"/>
</dbReference>
<evidence type="ECO:0000256" key="4">
    <source>
        <dbReference type="ARBA" id="ARBA00012045"/>
    </source>
</evidence>
<evidence type="ECO:0000256" key="3">
    <source>
        <dbReference type="ARBA" id="ARBA00008343"/>
    </source>
</evidence>
<evidence type="ECO:0000256" key="11">
    <source>
        <dbReference type="ARBA" id="ARBA00023014"/>
    </source>
</evidence>
<dbReference type="InterPro" id="IPR015797">
    <property type="entry name" value="NUDIX_hydrolase-like_dom_sf"/>
</dbReference>
<comment type="function">
    <text evidence="2">Adenine glycosylase active on G-A mispairs. MutY also corrects error-prone DNA synthesis past GO lesions which are due to the oxidatively damaged form of guanine: 7,8-dihydro-8-oxoguanine (8-oxo-dGTP).</text>
</comment>
<keyword evidence="7" id="KW-0479">Metal-binding</keyword>
<dbReference type="InterPro" id="IPR005760">
    <property type="entry name" value="A/G_AdeGlyc_MutY"/>
</dbReference>
<dbReference type="GO" id="GO:0006298">
    <property type="term" value="P:mismatch repair"/>
    <property type="evidence" value="ECO:0007669"/>
    <property type="project" value="TreeGrafter"/>
</dbReference>
<keyword evidence="8 14" id="KW-0227">DNA damage</keyword>
<keyword evidence="11" id="KW-0411">Iron-sulfur</keyword>
<dbReference type="PROSITE" id="PS00764">
    <property type="entry name" value="ENDONUCLEASE_III_1"/>
    <property type="match status" value="1"/>
</dbReference>
<keyword evidence="6" id="KW-0004">4Fe-4S</keyword>
<protein>
    <recommendedName>
        <fullName evidence="5 14">Adenine DNA glycosylase</fullName>
        <ecNumber evidence="4 14">3.2.2.31</ecNumber>
    </recommendedName>
</protein>
<dbReference type="SMART" id="SM00525">
    <property type="entry name" value="FES"/>
    <property type="match status" value="1"/>
</dbReference>
<accession>A0A917XW17</accession>
<comment type="cofactor">
    <cofactor evidence="14">
        <name>[4Fe-4S] cluster</name>
        <dbReference type="ChEBI" id="CHEBI:49883"/>
    </cofactor>
    <text evidence="14">Binds 1 [4Fe-4S] cluster.</text>
</comment>
<dbReference type="Pfam" id="PF14815">
    <property type="entry name" value="NUDIX_4"/>
    <property type="match status" value="1"/>
</dbReference>
<dbReference type="InterPro" id="IPR044298">
    <property type="entry name" value="MIG/MutY"/>
</dbReference>
<dbReference type="CDD" id="cd03431">
    <property type="entry name" value="NUDIX_DNA_Glycosylase_C-MutY"/>
    <property type="match status" value="1"/>
</dbReference>
<dbReference type="InterPro" id="IPR029119">
    <property type="entry name" value="MutY_C"/>
</dbReference>
<dbReference type="RefSeq" id="WP_188856352.1">
    <property type="nucleotide sequence ID" value="NZ_BMOS01000006.1"/>
</dbReference>
<dbReference type="Gene3D" id="3.90.79.10">
    <property type="entry name" value="Nucleoside Triphosphate Pyrophosphohydrolase"/>
    <property type="match status" value="1"/>
</dbReference>
<dbReference type="InterPro" id="IPR003651">
    <property type="entry name" value="Endonuclease3_FeS-loop_motif"/>
</dbReference>
<evidence type="ECO:0000256" key="7">
    <source>
        <dbReference type="ARBA" id="ARBA00022723"/>
    </source>
</evidence>
<keyword evidence="13 14" id="KW-0326">Glycosidase</keyword>
<evidence type="ECO:0000256" key="5">
    <source>
        <dbReference type="ARBA" id="ARBA00022023"/>
    </source>
</evidence>
<evidence type="ECO:0000256" key="8">
    <source>
        <dbReference type="ARBA" id="ARBA00022763"/>
    </source>
</evidence>
<keyword evidence="12" id="KW-0234">DNA repair</keyword>
<dbReference type="SUPFAM" id="SSF48150">
    <property type="entry name" value="DNA-glycosylase"/>
    <property type="match status" value="1"/>
</dbReference>
<evidence type="ECO:0000313" key="16">
    <source>
        <dbReference type="EMBL" id="GGN53896.1"/>
    </source>
</evidence>
<comment type="similarity">
    <text evidence="3 14">Belongs to the Nth/MutY family.</text>
</comment>
<dbReference type="InterPro" id="IPR003265">
    <property type="entry name" value="HhH-GPD_domain"/>
</dbReference>
<evidence type="ECO:0000256" key="10">
    <source>
        <dbReference type="ARBA" id="ARBA00023004"/>
    </source>
</evidence>
<dbReference type="Proteomes" id="UP000624041">
    <property type="component" value="Unassembled WGS sequence"/>
</dbReference>
<evidence type="ECO:0000256" key="6">
    <source>
        <dbReference type="ARBA" id="ARBA00022485"/>
    </source>
</evidence>
<dbReference type="GO" id="GO:0051539">
    <property type="term" value="F:4 iron, 4 sulfur cluster binding"/>
    <property type="evidence" value="ECO:0007669"/>
    <property type="project" value="UniProtKB-UniRule"/>
</dbReference>
<dbReference type="NCBIfam" id="TIGR01084">
    <property type="entry name" value="mutY"/>
    <property type="match status" value="1"/>
</dbReference>
<dbReference type="SMART" id="SM00478">
    <property type="entry name" value="ENDO3c"/>
    <property type="match status" value="1"/>
</dbReference>
<keyword evidence="9" id="KW-0378">Hydrolase</keyword>
<evidence type="ECO:0000256" key="2">
    <source>
        <dbReference type="ARBA" id="ARBA00002933"/>
    </source>
</evidence>
<dbReference type="GO" id="GO:0032357">
    <property type="term" value="F:oxidized purine DNA binding"/>
    <property type="evidence" value="ECO:0007669"/>
    <property type="project" value="TreeGrafter"/>
</dbReference>
<evidence type="ECO:0000256" key="14">
    <source>
        <dbReference type="RuleBase" id="RU365096"/>
    </source>
</evidence>
<dbReference type="FunFam" id="1.10.1670.10:FF:000002">
    <property type="entry name" value="Adenine DNA glycosylase"/>
    <property type="match status" value="1"/>
</dbReference>
<evidence type="ECO:0000256" key="9">
    <source>
        <dbReference type="ARBA" id="ARBA00022801"/>
    </source>
</evidence>
<dbReference type="PANTHER" id="PTHR42944:SF1">
    <property type="entry name" value="ADENINE DNA GLYCOSYLASE"/>
    <property type="match status" value="1"/>
</dbReference>
<gene>
    <name evidence="16" type="ORF">GCM10007971_10890</name>
</gene>
<evidence type="ECO:0000256" key="13">
    <source>
        <dbReference type="ARBA" id="ARBA00023295"/>
    </source>
</evidence>
<reference evidence="16" key="2">
    <citation type="submission" date="2020-09" db="EMBL/GenBank/DDBJ databases">
        <authorList>
            <person name="Sun Q."/>
            <person name="Ohkuma M."/>
        </authorList>
    </citation>
    <scope>NUCLEOTIDE SEQUENCE</scope>
    <source>
        <strain evidence="16">JCM 17251</strain>
    </source>
</reference>
<dbReference type="AlphaFoldDB" id="A0A917XW17"/>
<evidence type="ECO:0000256" key="1">
    <source>
        <dbReference type="ARBA" id="ARBA00000843"/>
    </source>
</evidence>
<dbReference type="InterPro" id="IPR004035">
    <property type="entry name" value="Endouclease-III_FeS-bd_BS"/>
</dbReference>
<dbReference type="PANTHER" id="PTHR42944">
    <property type="entry name" value="ADENINE DNA GLYCOSYLASE"/>
    <property type="match status" value="1"/>
</dbReference>
<dbReference type="Pfam" id="PF00730">
    <property type="entry name" value="HhH-GPD"/>
    <property type="match status" value="1"/>
</dbReference>
<dbReference type="InterPro" id="IPR023170">
    <property type="entry name" value="HhH_base_excis_C"/>
</dbReference>
<name>A0A917XW17_9BACI</name>
<evidence type="ECO:0000256" key="12">
    <source>
        <dbReference type="ARBA" id="ARBA00023204"/>
    </source>
</evidence>
<dbReference type="EMBL" id="BMOS01000006">
    <property type="protein sequence ID" value="GGN53896.1"/>
    <property type="molecule type" value="Genomic_DNA"/>
</dbReference>
<dbReference type="GO" id="GO:0046872">
    <property type="term" value="F:metal ion binding"/>
    <property type="evidence" value="ECO:0007669"/>
    <property type="project" value="UniProtKB-UniRule"/>
</dbReference>
<comment type="caution">
    <text evidence="16">The sequence shown here is derived from an EMBL/GenBank/DDBJ whole genome shotgun (WGS) entry which is preliminary data.</text>
</comment>
<sequence length="354" mass="40613">MVEDILQNFNIKAFESDLLTWYHENKRMLPWRESRDPYRIWVSEIMLQQTKVDTVIPYFKRFMEKYPTVYSLAEAPEEEVLKEWEGLGYYSRARNLHTAVQEVVENYGGTIPDEKKELGSLKGVGPYTQGAILSIAFNQPEPAVDGNVMRVFSRLLLINDDIARPRTKKHFETVVREVISKEDPSSFNQAIMDLGATICTPKSPACLVCPVLEHCRAFEVGAQAELPVKSKAKKQKPIFYAALKVKNADGNYLIEKRPETGLLANMYQFPMVPLSEVALIDIPKWFKKEYGVDVMLGKRDGDLKHVFSHLIWDIEIYEAETDAIEVADNRLRLASPDEMKKLPFPVSHLRIRGF</sequence>
<evidence type="ECO:0000259" key="15">
    <source>
        <dbReference type="SMART" id="SM00478"/>
    </source>
</evidence>
<keyword evidence="10 14" id="KW-0408">Iron</keyword>
<dbReference type="CDD" id="cd00056">
    <property type="entry name" value="ENDO3c"/>
    <property type="match status" value="1"/>
</dbReference>
<comment type="catalytic activity">
    <reaction evidence="1 14">
        <text>Hydrolyzes free adenine bases from 7,8-dihydro-8-oxoguanine:adenine mismatched double-stranded DNA, leaving an apurinic site.</text>
        <dbReference type="EC" id="3.2.2.31"/>
    </reaction>
</comment>
<dbReference type="Pfam" id="PF10576">
    <property type="entry name" value="EndIII_4Fe-2S"/>
    <property type="match status" value="1"/>
</dbReference>
<reference evidence="16" key="1">
    <citation type="journal article" date="2014" name="Int. J. Syst. Evol. Microbiol.">
        <title>Complete genome sequence of Corynebacterium casei LMG S-19264T (=DSM 44701T), isolated from a smear-ripened cheese.</title>
        <authorList>
            <consortium name="US DOE Joint Genome Institute (JGI-PGF)"/>
            <person name="Walter F."/>
            <person name="Albersmeier A."/>
            <person name="Kalinowski J."/>
            <person name="Ruckert C."/>
        </authorList>
    </citation>
    <scope>NUCLEOTIDE SEQUENCE</scope>
    <source>
        <strain evidence="16">JCM 17251</strain>
    </source>
</reference>
<dbReference type="InterPro" id="IPR011257">
    <property type="entry name" value="DNA_glycosylase"/>
</dbReference>
<dbReference type="EC" id="3.2.2.31" evidence="4 14"/>
<keyword evidence="17" id="KW-1185">Reference proteome</keyword>
<dbReference type="SUPFAM" id="SSF55811">
    <property type="entry name" value="Nudix"/>
    <property type="match status" value="1"/>
</dbReference>
<organism evidence="16 17">
    <name type="scientific">Oceanobacillus indicireducens</name>
    <dbReference type="NCBI Taxonomy" id="1004261"/>
    <lineage>
        <taxon>Bacteria</taxon>
        <taxon>Bacillati</taxon>
        <taxon>Bacillota</taxon>
        <taxon>Bacilli</taxon>
        <taxon>Bacillales</taxon>
        <taxon>Bacillaceae</taxon>
        <taxon>Oceanobacillus</taxon>
    </lineage>
</organism>
<dbReference type="GO" id="GO:0034039">
    <property type="term" value="F:8-oxo-7,8-dihydroguanine DNA N-glycosylase activity"/>
    <property type="evidence" value="ECO:0007669"/>
    <property type="project" value="TreeGrafter"/>
</dbReference>
<proteinExistence type="inferred from homology"/>
<evidence type="ECO:0000313" key="17">
    <source>
        <dbReference type="Proteomes" id="UP000624041"/>
    </source>
</evidence>
<dbReference type="GO" id="GO:0000701">
    <property type="term" value="F:purine-specific mismatch base pair DNA N-glycosylase activity"/>
    <property type="evidence" value="ECO:0007669"/>
    <property type="project" value="UniProtKB-EC"/>
</dbReference>
<dbReference type="Gene3D" id="1.10.1670.10">
    <property type="entry name" value="Helix-hairpin-Helix base-excision DNA repair enzymes (C-terminal)"/>
    <property type="match status" value="1"/>
</dbReference>
<feature type="domain" description="HhH-GPD" evidence="15">
    <location>
        <begin position="46"/>
        <end position="197"/>
    </location>
</feature>